<comment type="caution">
    <text evidence="2">The sequence shown here is derived from an EMBL/GenBank/DDBJ whole genome shotgun (WGS) entry which is preliminary data.</text>
</comment>
<keyword evidence="3" id="KW-1185">Reference proteome</keyword>
<feature type="transmembrane region" description="Helical" evidence="1">
    <location>
        <begin position="12"/>
        <end position="32"/>
    </location>
</feature>
<dbReference type="RefSeq" id="WP_105039356.1">
    <property type="nucleotide sequence ID" value="NZ_PPSL01000003.1"/>
</dbReference>
<sequence length="89" mass="9846">MQKVTKKRIIFAGRSLVWGTLLFSTTMLLLNWNDVKTVVNGRYVIITNAQDTVMHRIGSAGLEPVQSLFSKARTAIRSIRSGLPATNAN</sequence>
<organism evidence="2 3">
    <name type="scientific">Flavipsychrobacter stenotrophus</name>
    <dbReference type="NCBI Taxonomy" id="2077091"/>
    <lineage>
        <taxon>Bacteria</taxon>
        <taxon>Pseudomonadati</taxon>
        <taxon>Bacteroidota</taxon>
        <taxon>Chitinophagia</taxon>
        <taxon>Chitinophagales</taxon>
        <taxon>Chitinophagaceae</taxon>
        <taxon>Flavipsychrobacter</taxon>
    </lineage>
</organism>
<reference evidence="2 3" key="1">
    <citation type="submission" date="2018-01" db="EMBL/GenBank/DDBJ databases">
        <title>A novel member of the phylum Bacteroidetes isolated from glacier ice.</title>
        <authorList>
            <person name="Liu Q."/>
            <person name="Xin Y.-H."/>
        </authorList>
    </citation>
    <scope>NUCLEOTIDE SEQUENCE [LARGE SCALE GENOMIC DNA]</scope>
    <source>
        <strain evidence="2 3">RB1R16</strain>
    </source>
</reference>
<accession>A0A2S7SV85</accession>
<evidence type="ECO:0000256" key="1">
    <source>
        <dbReference type="SAM" id="Phobius"/>
    </source>
</evidence>
<proteinExistence type="predicted"/>
<gene>
    <name evidence="2" type="ORF">CJD36_011690</name>
</gene>
<evidence type="ECO:0000313" key="3">
    <source>
        <dbReference type="Proteomes" id="UP000239872"/>
    </source>
</evidence>
<keyword evidence="1" id="KW-0472">Membrane</keyword>
<evidence type="ECO:0000313" key="2">
    <source>
        <dbReference type="EMBL" id="PQJ10628.1"/>
    </source>
</evidence>
<dbReference type="AlphaFoldDB" id="A0A2S7SV85"/>
<protein>
    <submittedName>
        <fullName evidence="2">Uncharacterized protein</fullName>
    </submittedName>
</protein>
<name>A0A2S7SV85_9BACT</name>
<dbReference type="EMBL" id="PPSL01000003">
    <property type="protein sequence ID" value="PQJ10628.1"/>
    <property type="molecule type" value="Genomic_DNA"/>
</dbReference>
<keyword evidence="1" id="KW-1133">Transmembrane helix</keyword>
<dbReference type="Proteomes" id="UP000239872">
    <property type="component" value="Unassembled WGS sequence"/>
</dbReference>
<keyword evidence="1" id="KW-0812">Transmembrane</keyword>